<dbReference type="RefSeq" id="WP_094885922.1">
    <property type="nucleotide sequence ID" value="NZ_NPMS01000004.1"/>
</dbReference>
<name>A0A265N9X8_9BACI</name>
<dbReference type="PANTHER" id="PTHR32089:SF112">
    <property type="entry name" value="LYSOZYME-LIKE PROTEIN-RELATED"/>
    <property type="match status" value="1"/>
</dbReference>
<dbReference type="InterPro" id="IPR004089">
    <property type="entry name" value="MCPsignal_dom"/>
</dbReference>
<dbReference type="Proteomes" id="UP000216498">
    <property type="component" value="Unassembled WGS sequence"/>
</dbReference>
<keyword evidence="8" id="KW-0812">Transmembrane</keyword>
<keyword evidence="8" id="KW-1133">Transmembrane helix</keyword>
<evidence type="ECO:0000256" key="3">
    <source>
        <dbReference type="ARBA" id="ARBA00023136"/>
    </source>
</evidence>
<dbReference type="CDD" id="cd11386">
    <property type="entry name" value="MCP_signal"/>
    <property type="match status" value="1"/>
</dbReference>
<dbReference type="Pfam" id="PF00015">
    <property type="entry name" value="MCPsignal"/>
    <property type="match status" value="1"/>
</dbReference>
<keyword evidence="4 6" id="KW-0807">Transducer</keyword>
<dbReference type="SUPFAM" id="SSF58104">
    <property type="entry name" value="Methyl-accepting chemotaxis protein (MCP) signaling domain"/>
    <property type="match status" value="1"/>
</dbReference>
<dbReference type="CDD" id="cd06225">
    <property type="entry name" value="HAMP"/>
    <property type="match status" value="1"/>
</dbReference>
<comment type="subcellular location">
    <subcellularLocation>
        <location evidence="1">Cell membrane</location>
    </subcellularLocation>
</comment>
<keyword evidence="3 8" id="KW-0472">Membrane</keyword>
<feature type="transmembrane region" description="Helical" evidence="8">
    <location>
        <begin position="183"/>
        <end position="204"/>
    </location>
</feature>
<protein>
    <submittedName>
        <fullName evidence="11">Methyl-accepting chemotaxis protein</fullName>
    </submittedName>
</protein>
<dbReference type="SMART" id="SM00283">
    <property type="entry name" value="MA"/>
    <property type="match status" value="1"/>
</dbReference>
<comment type="caution">
    <text evidence="11">The sequence shown here is derived from an EMBL/GenBank/DDBJ whole genome shotgun (WGS) entry which is preliminary data.</text>
</comment>
<feature type="compositionally biased region" description="Low complexity" evidence="7">
    <location>
        <begin position="520"/>
        <end position="540"/>
    </location>
</feature>
<proteinExistence type="inferred from homology"/>
<keyword evidence="12" id="KW-1185">Reference proteome</keyword>
<comment type="similarity">
    <text evidence="5">Belongs to the methyl-accepting chemotaxis (MCP) protein family.</text>
</comment>
<evidence type="ECO:0000259" key="10">
    <source>
        <dbReference type="PROSITE" id="PS50885"/>
    </source>
</evidence>
<evidence type="ECO:0000256" key="6">
    <source>
        <dbReference type="PROSITE-ProRule" id="PRU00284"/>
    </source>
</evidence>
<feature type="region of interest" description="Disordered" evidence="7">
    <location>
        <begin position="520"/>
        <end position="544"/>
    </location>
</feature>
<dbReference type="PROSITE" id="PS50885">
    <property type="entry name" value="HAMP"/>
    <property type="match status" value="1"/>
</dbReference>
<dbReference type="PANTHER" id="PTHR32089">
    <property type="entry name" value="METHYL-ACCEPTING CHEMOTAXIS PROTEIN MCPB"/>
    <property type="match status" value="1"/>
</dbReference>
<dbReference type="Pfam" id="PF12729">
    <property type="entry name" value="4HB_MCP_1"/>
    <property type="match status" value="1"/>
</dbReference>
<keyword evidence="2" id="KW-1003">Cell membrane</keyword>
<evidence type="ECO:0000256" key="2">
    <source>
        <dbReference type="ARBA" id="ARBA00022475"/>
    </source>
</evidence>
<evidence type="ECO:0000256" key="8">
    <source>
        <dbReference type="SAM" id="Phobius"/>
    </source>
</evidence>
<dbReference type="SMART" id="SM00304">
    <property type="entry name" value="HAMP"/>
    <property type="match status" value="1"/>
</dbReference>
<evidence type="ECO:0000259" key="9">
    <source>
        <dbReference type="PROSITE" id="PS50111"/>
    </source>
</evidence>
<dbReference type="InterPro" id="IPR003660">
    <property type="entry name" value="HAMP_dom"/>
</dbReference>
<feature type="domain" description="HAMP" evidence="10">
    <location>
        <begin position="206"/>
        <end position="259"/>
    </location>
</feature>
<dbReference type="Gene3D" id="1.10.287.950">
    <property type="entry name" value="Methyl-accepting chemotaxis protein"/>
    <property type="match status" value="1"/>
</dbReference>
<organism evidence="11 12">
    <name type="scientific">Virgibacillus indicus</name>
    <dbReference type="NCBI Taxonomy" id="2024554"/>
    <lineage>
        <taxon>Bacteria</taxon>
        <taxon>Bacillati</taxon>
        <taxon>Bacillota</taxon>
        <taxon>Bacilli</taxon>
        <taxon>Bacillales</taxon>
        <taxon>Bacillaceae</taxon>
        <taxon>Virgibacillus</taxon>
    </lineage>
</organism>
<sequence length="564" mass="61802">MKKRITLKSIKTKIVFGFSIVLLLLILLSAINIVGINQTNKQVEEMMEEQLELLSADQNIAKNMIERTSLLRGYLLFGDSLMKEQFDNGVDKAIELENRVLELNDSEEVQAIIEKKVEWGHFTDDVIEAYESGNEDRAMEVMSLFVRPLTEEITADFNELADKRENIINDMGQQIVSNGENNVIFGIIITVLALILGIAATSITSRSITKPIIKVMQRMKLIASGDMSSEPLQTKSSDEISQLIYATNEMSNNTRNLLNQIHTVSETVTSHSEELTQSANEVKAGSQQVASTMQELSSGAESQANNASNLASIIGSFSERVQSTNENGEQIHQSSEEVLHMTNRGSHLMTASSEQMNKIDQIVEEAVNKVQGMEQQTKNISQLVLVIQEIADQTNLLALNAAIEAARAGEHGRGFSVVADEVRKLAEQVSVSVTDITGIVDNIQSESSNITESLKNGYKEVVEGTNQIKTTSETFDGIKQAMEKMNERIKVISENLEEIAAGSQEMSGSIEDIASISEEAAAGVEETSASSEQTTSSMEEVAASSEQLAGLAEELNGLIRQFKL</sequence>
<dbReference type="OrthoDB" id="2168386at2"/>
<evidence type="ECO:0000256" key="5">
    <source>
        <dbReference type="ARBA" id="ARBA00029447"/>
    </source>
</evidence>
<evidence type="ECO:0000313" key="11">
    <source>
        <dbReference type="EMBL" id="OZU88830.1"/>
    </source>
</evidence>
<reference evidence="11 12" key="1">
    <citation type="submission" date="2017-08" db="EMBL/GenBank/DDBJ databases">
        <title>Virgibacillus indicus sp. nov. and Virgibacillus profoundi sp. nov, two moderately halophilic bacteria isolated from marine sediment by using the Microfluidic Streak Plate.</title>
        <authorList>
            <person name="Xu B."/>
            <person name="Hu B."/>
            <person name="Wang J."/>
            <person name="Zhu Y."/>
            <person name="Huang L."/>
            <person name="Du W."/>
            <person name="Huang Y."/>
        </authorList>
    </citation>
    <scope>NUCLEOTIDE SEQUENCE [LARGE SCALE GENOMIC DNA]</scope>
    <source>
        <strain evidence="11 12">IO3-P2-C2</strain>
    </source>
</reference>
<feature type="domain" description="Methyl-accepting transducer" evidence="9">
    <location>
        <begin position="278"/>
        <end position="514"/>
    </location>
</feature>
<accession>A0A265N9X8</accession>
<feature type="region of interest" description="Disordered" evidence="7">
    <location>
        <begin position="271"/>
        <end position="304"/>
    </location>
</feature>
<dbReference type="InterPro" id="IPR024478">
    <property type="entry name" value="HlyB_4HB_MCP"/>
</dbReference>
<dbReference type="PROSITE" id="PS50111">
    <property type="entry name" value="CHEMOTAXIS_TRANSDUC_2"/>
    <property type="match status" value="1"/>
</dbReference>
<dbReference type="Pfam" id="PF00672">
    <property type="entry name" value="HAMP"/>
    <property type="match status" value="1"/>
</dbReference>
<dbReference type="Gene3D" id="6.10.340.10">
    <property type="match status" value="1"/>
</dbReference>
<dbReference type="GO" id="GO:0005886">
    <property type="term" value="C:plasma membrane"/>
    <property type="evidence" value="ECO:0007669"/>
    <property type="project" value="UniProtKB-SubCell"/>
</dbReference>
<evidence type="ECO:0000256" key="4">
    <source>
        <dbReference type="ARBA" id="ARBA00023224"/>
    </source>
</evidence>
<evidence type="ECO:0000313" key="12">
    <source>
        <dbReference type="Proteomes" id="UP000216498"/>
    </source>
</evidence>
<dbReference type="AlphaFoldDB" id="A0A265N9X8"/>
<dbReference type="GO" id="GO:0007165">
    <property type="term" value="P:signal transduction"/>
    <property type="evidence" value="ECO:0007669"/>
    <property type="project" value="UniProtKB-KW"/>
</dbReference>
<dbReference type="EMBL" id="NPMS01000004">
    <property type="protein sequence ID" value="OZU88830.1"/>
    <property type="molecule type" value="Genomic_DNA"/>
</dbReference>
<evidence type="ECO:0000256" key="7">
    <source>
        <dbReference type="SAM" id="MobiDB-lite"/>
    </source>
</evidence>
<evidence type="ECO:0000256" key="1">
    <source>
        <dbReference type="ARBA" id="ARBA00004236"/>
    </source>
</evidence>
<gene>
    <name evidence="11" type="ORF">CIL03_11135</name>
</gene>